<dbReference type="AlphaFoldDB" id="A0A1Y6K4J7"/>
<dbReference type="GO" id="GO:0006747">
    <property type="term" value="P:FAD biosynthetic process"/>
    <property type="evidence" value="ECO:0007669"/>
    <property type="project" value="UniProtKB-UniRule"/>
</dbReference>
<dbReference type="SUPFAM" id="SSF52374">
    <property type="entry name" value="Nucleotidylyl transferase"/>
    <property type="match status" value="1"/>
</dbReference>
<evidence type="ECO:0000256" key="7">
    <source>
        <dbReference type="ARBA" id="ARBA00022695"/>
    </source>
</evidence>
<dbReference type="GO" id="GO:0009231">
    <property type="term" value="P:riboflavin biosynthetic process"/>
    <property type="evidence" value="ECO:0007669"/>
    <property type="project" value="InterPro"/>
</dbReference>
<dbReference type="UniPathway" id="UPA00276">
    <property type="reaction ID" value="UER00406"/>
</dbReference>
<evidence type="ECO:0000256" key="9">
    <source>
        <dbReference type="ARBA" id="ARBA00022777"/>
    </source>
</evidence>
<dbReference type="RefSeq" id="WP_087861697.1">
    <property type="nucleotide sequence ID" value="NZ_LT859958.1"/>
</dbReference>
<dbReference type="GO" id="GO:0003919">
    <property type="term" value="F:FMN adenylyltransferase activity"/>
    <property type="evidence" value="ECO:0007669"/>
    <property type="project" value="UniProtKB-UniRule"/>
</dbReference>
<dbReference type="FunFam" id="3.40.50.620:FF:000021">
    <property type="entry name" value="Riboflavin biosynthesis protein"/>
    <property type="match status" value="1"/>
</dbReference>
<dbReference type="InterPro" id="IPR015864">
    <property type="entry name" value="FAD_synthase"/>
</dbReference>
<keyword evidence="6 15" id="KW-0808">Transferase</keyword>
<dbReference type="InterPro" id="IPR014729">
    <property type="entry name" value="Rossmann-like_a/b/a_fold"/>
</dbReference>
<name>A0A1Y6K4J7_9CHLR</name>
<evidence type="ECO:0000256" key="1">
    <source>
        <dbReference type="ARBA" id="ARBA00002121"/>
    </source>
</evidence>
<comment type="pathway">
    <text evidence="2 15">Cofactor biosynthesis; FAD biosynthesis; FAD from FMN: step 1/1.</text>
</comment>
<dbReference type="Pfam" id="PF06574">
    <property type="entry name" value="FAD_syn"/>
    <property type="match status" value="1"/>
</dbReference>
<dbReference type="GO" id="GO:0008531">
    <property type="term" value="F:riboflavin kinase activity"/>
    <property type="evidence" value="ECO:0007669"/>
    <property type="project" value="UniProtKB-UniRule"/>
</dbReference>
<comment type="catalytic activity">
    <reaction evidence="14 15">
        <text>FMN + ATP + H(+) = FAD + diphosphate</text>
        <dbReference type="Rhea" id="RHEA:17237"/>
        <dbReference type="ChEBI" id="CHEBI:15378"/>
        <dbReference type="ChEBI" id="CHEBI:30616"/>
        <dbReference type="ChEBI" id="CHEBI:33019"/>
        <dbReference type="ChEBI" id="CHEBI:57692"/>
        <dbReference type="ChEBI" id="CHEBI:58210"/>
        <dbReference type="EC" id="2.7.7.2"/>
    </reaction>
</comment>
<evidence type="ECO:0000313" key="18">
    <source>
        <dbReference type="Proteomes" id="UP000195514"/>
    </source>
</evidence>
<feature type="domain" description="Riboflavin kinase" evidence="16">
    <location>
        <begin position="190"/>
        <end position="315"/>
    </location>
</feature>
<dbReference type="NCBIfam" id="NF004162">
    <property type="entry name" value="PRK05627.1-5"/>
    <property type="match status" value="1"/>
</dbReference>
<dbReference type="Proteomes" id="UP000195514">
    <property type="component" value="Chromosome I"/>
</dbReference>
<accession>A0A1Y6K4J7</accession>
<dbReference type="Gene3D" id="2.40.30.30">
    <property type="entry name" value="Riboflavin kinase-like"/>
    <property type="match status" value="1"/>
</dbReference>
<organism evidence="17 18">
    <name type="scientific">Candidatus Brevifilum fermentans</name>
    <dbReference type="NCBI Taxonomy" id="1986204"/>
    <lineage>
        <taxon>Bacteria</taxon>
        <taxon>Bacillati</taxon>
        <taxon>Chloroflexota</taxon>
        <taxon>Anaerolineae</taxon>
        <taxon>Anaerolineales</taxon>
        <taxon>Anaerolineaceae</taxon>
        <taxon>Candidatus Brevifilum</taxon>
    </lineage>
</organism>
<dbReference type="UniPathway" id="UPA00277">
    <property type="reaction ID" value="UER00407"/>
</dbReference>
<keyword evidence="18" id="KW-1185">Reference proteome</keyword>
<evidence type="ECO:0000256" key="11">
    <source>
        <dbReference type="ARBA" id="ARBA00022840"/>
    </source>
</evidence>
<evidence type="ECO:0000256" key="8">
    <source>
        <dbReference type="ARBA" id="ARBA00022741"/>
    </source>
</evidence>
<dbReference type="NCBIfam" id="NF004160">
    <property type="entry name" value="PRK05627.1-3"/>
    <property type="match status" value="1"/>
</dbReference>
<comment type="function">
    <text evidence="1">Catalyzes the phosphorylation of riboflavin to FMN followed by the adenylation of FMN to FAD.</text>
</comment>
<sequence length="317" mass="35679">MHLIPEPDLNIVEFSALKPLVDADTCITIGNFDGVHRGHQAVIEHMLEMARTQSQAVIVLTFYPNPSVFFNQPVQPFYLSSPREKENQLLTLGVDRVITFRFDREFAELTPEVFMLKLKETLGLRVLVVGQDFALGKGRQGTIPYLNQLGDQYGFEVRVIPHLDYGEQEISSSRIRNYLDAGAVDEARKLLGRPYRVTGEVAHGSDRGKKIGLPTANVAHWPGKKLPAVGVYATLVNLEGEVYQGITNVGYRPTFEEQTRVDVEAYILDFSQDIYGHSISLDFIQKIRDEKKFSGVDALLAQIARDKAQAKRIFQND</sequence>
<dbReference type="EC" id="2.7.7.2" evidence="15"/>
<keyword evidence="10 15" id="KW-0274">FAD</keyword>
<dbReference type="Gene3D" id="3.40.50.620">
    <property type="entry name" value="HUPs"/>
    <property type="match status" value="1"/>
</dbReference>
<evidence type="ECO:0000256" key="10">
    <source>
        <dbReference type="ARBA" id="ARBA00022827"/>
    </source>
</evidence>
<proteinExistence type="inferred from homology"/>
<evidence type="ECO:0000256" key="6">
    <source>
        <dbReference type="ARBA" id="ARBA00022679"/>
    </source>
</evidence>
<evidence type="ECO:0000256" key="14">
    <source>
        <dbReference type="ARBA" id="ARBA00049494"/>
    </source>
</evidence>
<keyword evidence="9 15" id="KW-0418">Kinase</keyword>
<dbReference type="InterPro" id="IPR023465">
    <property type="entry name" value="Riboflavin_kinase_dom_sf"/>
</dbReference>
<dbReference type="Pfam" id="PF01687">
    <property type="entry name" value="Flavokinase"/>
    <property type="match status" value="1"/>
</dbReference>
<evidence type="ECO:0000256" key="13">
    <source>
        <dbReference type="ARBA" id="ARBA00047880"/>
    </source>
</evidence>
<evidence type="ECO:0000256" key="2">
    <source>
        <dbReference type="ARBA" id="ARBA00004726"/>
    </source>
</evidence>
<evidence type="ECO:0000256" key="5">
    <source>
        <dbReference type="ARBA" id="ARBA00022643"/>
    </source>
</evidence>
<evidence type="ECO:0000256" key="12">
    <source>
        <dbReference type="ARBA" id="ARBA00023268"/>
    </source>
</evidence>
<dbReference type="InterPro" id="IPR002606">
    <property type="entry name" value="Riboflavin_kinase_bac"/>
</dbReference>
<dbReference type="OrthoDB" id="9803667at2"/>
<comment type="similarity">
    <text evidence="15">Belongs to the ribF family.</text>
</comment>
<dbReference type="KEGG" id="abat:CFX1CAM_0712"/>
<dbReference type="NCBIfam" id="TIGR00083">
    <property type="entry name" value="ribF"/>
    <property type="match status" value="1"/>
</dbReference>
<dbReference type="PIRSF" id="PIRSF004491">
    <property type="entry name" value="FAD_Synth"/>
    <property type="match status" value="1"/>
</dbReference>
<evidence type="ECO:0000256" key="4">
    <source>
        <dbReference type="ARBA" id="ARBA00022630"/>
    </source>
</evidence>
<dbReference type="FunFam" id="2.40.30.30:FF:000003">
    <property type="entry name" value="Riboflavin biosynthesis protein"/>
    <property type="match status" value="1"/>
</dbReference>
<comment type="pathway">
    <text evidence="3 15">Cofactor biosynthesis; FMN biosynthesis; FMN from riboflavin (ATP route): step 1/1.</text>
</comment>
<dbReference type="InterPro" id="IPR015865">
    <property type="entry name" value="Riboflavin_kinase_bac/euk"/>
</dbReference>
<dbReference type="SMART" id="SM00904">
    <property type="entry name" value="Flavokinase"/>
    <property type="match status" value="1"/>
</dbReference>
<dbReference type="PANTHER" id="PTHR22749:SF6">
    <property type="entry name" value="RIBOFLAVIN KINASE"/>
    <property type="match status" value="1"/>
</dbReference>
<evidence type="ECO:0000259" key="16">
    <source>
        <dbReference type="SMART" id="SM00904"/>
    </source>
</evidence>
<evidence type="ECO:0000256" key="15">
    <source>
        <dbReference type="PIRNR" id="PIRNR004491"/>
    </source>
</evidence>
<evidence type="ECO:0000313" key="17">
    <source>
        <dbReference type="EMBL" id="SMX53777.1"/>
    </source>
</evidence>
<dbReference type="CDD" id="cd02064">
    <property type="entry name" value="FAD_synthetase_N"/>
    <property type="match status" value="1"/>
</dbReference>
<reference evidence="18" key="1">
    <citation type="submission" date="2017-05" db="EMBL/GenBank/DDBJ databases">
        <authorList>
            <person name="Kirkegaard R."/>
            <person name="Mcilroy J S."/>
        </authorList>
    </citation>
    <scope>NUCLEOTIDE SEQUENCE [LARGE SCALE GENOMIC DNA]</scope>
</reference>
<keyword evidence="8 15" id="KW-0547">Nucleotide-binding</keyword>
<dbReference type="PANTHER" id="PTHR22749">
    <property type="entry name" value="RIBOFLAVIN KINASE/FMN ADENYLYLTRANSFERASE"/>
    <property type="match status" value="1"/>
</dbReference>
<keyword evidence="11 15" id="KW-0067">ATP-binding</keyword>
<gene>
    <name evidence="17" type="primary">ribF</name>
    <name evidence="17" type="ORF">CFX1CAM_0712</name>
</gene>
<dbReference type="SUPFAM" id="SSF82114">
    <property type="entry name" value="Riboflavin kinase-like"/>
    <property type="match status" value="1"/>
</dbReference>
<keyword evidence="5 15" id="KW-0288">FMN</keyword>
<keyword evidence="7 15" id="KW-0548">Nucleotidyltransferase</keyword>
<dbReference type="EC" id="2.7.1.26" evidence="15"/>
<protein>
    <recommendedName>
        <fullName evidence="15">Riboflavin biosynthesis protein</fullName>
    </recommendedName>
    <domain>
        <recommendedName>
            <fullName evidence="15">Riboflavin kinase</fullName>
            <ecNumber evidence="15">2.7.1.26</ecNumber>
        </recommendedName>
        <alternativeName>
            <fullName evidence="15">Flavokinase</fullName>
        </alternativeName>
    </domain>
    <domain>
        <recommendedName>
            <fullName evidence="15">FMN adenylyltransferase</fullName>
            <ecNumber evidence="15">2.7.7.2</ecNumber>
        </recommendedName>
        <alternativeName>
            <fullName evidence="15">FAD pyrophosphorylase</fullName>
        </alternativeName>
        <alternativeName>
            <fullName evidence="15">FAD synthase</fullName>
        </alternativeName>
    </domain>
</protein>
<keyword evidence="12" id="KW-0511">Multifunctional enzyme</keyword>
<dbReference type="GO" id="GO:0009398">
    <property type="term" value="P:FMN biosynthetic process"/>
    <property type="evidence" value="ECO:0007669"/>
    <property type="project" value="UniProtKB-UniRule"/>
</dbReference>
<dbReference type="GO" id="GO:0005524">
    <property type="term" value="F:ATP binding"/>
    <property type="evidence" value="ECO:0007669"/>
    <property type="project" value="UniProtKB-UniRule"/>
</dbReference>
<keyword evidence="4 15" id="KW-0285">Flavoprotein</keyword>
<dbReference type="InterPro" id="IPR023468">
    <property type="entry name" value="Riboflavin_kinase"/>
</dbReference>
<comment type="catalytic activity">
    <reaction evidence="13 15">
        <text>riboflavin + ATP = FMN + ADP + H(+)</text>
        <dbReference type="Rhea" id="RHEA:14357"/>
        <dbReference type="ChEBI" id="CHEBI:15378"/>
        <dbReference type="ChEBI" id="CHEBI:30616"/>
        <dbReference type="ChEBI" id="CHEBI:57986"/>
        <dbReference type="ChEBI" id="CHEBI:58210"/>
        <dbReference type="ChEBI" id="CHEBI:456216"/>
        <dbReference type="EC" id="2.7.1.26"/>
    </reaction>
</comment>
<evidence type="ECO:0000256" key="3">
    <source>
        <dbReference type="ARBA" id="ARBA00005201"/>
    </source>
</evidence>
<dbReference type="EMBL" id="LT859958">
    <property type="protein sequence ID" value="SMX53777.1"/>
    <property type="molecule type" value="Genomic_DNA"/>
</dbReference>